<dbReference type="InterPro" id="IPR045864">
    <property type="entry name" value="aa-tRNA-synth_II/BPL/LPL"/>
</dbReference>
<evidence type="ECO:0000256" key="13">
    <source>
        <dbReference type="ARBA" id="ARBA00023146"/>
    </source>
</evidence>
<dbReference type="Proteomes" id="UP000186351">
    <property type="component" value="Chromosome"/>
</dbReference>
<keyword evidence="9 15" id="KW-0067">ATP-binding</keyword>
<evidence type="ECO:0000256" key="9">
    <source>
        <dbReference type="ARBA" id="ARBA00022840"/>
    </source>
</evidence>
<dbReference type="GO" id="GO:0000049">
    <property type="term" value="F:tRNA binding"/>
    <property type="evidence" value="ECO:0007669"/>
    <property type="project" value="UniProtKB-UniRule"/>
</dbReference>
<keyword evidence="13 15" id="KW-0030">Aminoacyl-tRNA synthetase</keyword>
<dbReference type="EMBL" id="CP015402">
    <property type="protein sequence ID" value="ANU63967.1"/>
    <property type="molecule type" value="Genomic_DNA"/>
</dbReference>
<dbReference type="SMART" id="SM00873">
    <property type="entry name" value="B3_4"/>
    <property type="match status" value="1"/>
</dbReference>
<dbReference type="STRING" id="1796646.A4V02_09710"/>
<keyword evidence="6 15" id="KW-0436">Ligase</keyword>
<dbReference type="InterPro" id="IPR020825">
    <property type="entry name" value="Phe-tRNA_synthase-like_B3/B4"/>
</dbReference>
<reference evidence="21" key="1">
    <citation type="submission" date="2016-04" db="EMBL/GenBank/DDBJ databases">
        <title>Complete Genome Sequences of Twelve Strains of a Stable Defined Moderately Diverse Mouse Microbiota 2 (sDMDMm2).</title>
        <authorList>
            <person name="Uchimura Y."/>
            <person name="Wyss M."/>
            <person name="Brugiroux S."/>
            <person name="Limenitakis J.P."/>
            <person name="Stecher B."/>
            <person name="McCoy K.D."/>
            <person name="Macpherson A.J."/>
        </authorList>
    </citation>
    <scope>NUCLEOTIDE SEQUENCE [LARGE SCALE GENOMIC DNA]</scope>
    <source>
        <strain evidence="21">YL27</strain>
    </source>
</reference>
<evidence type="ECO:0000259" key="17">
    <source>
        <dbReference type="PROSITE" id="PS50886"/>
    </source>
</evidence>
<dbReference type="Pfam" id="PF03147">
    <property type="entry name" value="FDX-ACB"/>
    <property type="match status" value="1"/>
</dbReference>
<dbReference type="InterPro" id="IPR045060">
    <property type="entry name" value="Phe-tRNA-ligase_IIc_bsu"/>
</dbReference>
<keyword evidence="21" id="KW-1185">Reference proteome</keyword>
<dbReference type="PROSITE" id="PS51483">
    <property type="entry name" value="B5"/>
    <property type="match status" value="1"/>
</dbReference>
<dbReference type="PROSITE" id="PS51447">
    <property type="entry name" value="FDX_ACB"/>
    <property type="match status" value="1"/>
</dbReference>
<dbReference type="InterPro" id="IPR002547">
    <property type="entry name" value="tRNA-bd_dom"/>
</dbReference>
<evidence type="ECO:0000256" key="1">
    <source>
        <dbReference type="ARBA" id="ARBA00004496"/>
    </source>
</evidence>
<dbReference type="SMART" id="SM00874">
    <property type="entry name" value="B5"/>
    <property type="match status" value="1"/>
</dbReference>
<organism evidence="20 21">
    <name type="scientific">Muribaculum intestinale</name>
    <dbReference type="NCBI Taxonomy" id="1796646"/>
    <lineage>
        <taxon>Bacteria</taxon>
        <taxon>Pseudomonadati</taxon>
        <taxon>Bacteroidota</taxon>
        <taxon>Bacteroidia</taxon>
        <taxon>Bacteroidales</taxon>
        <taxon>Muribaculaceae</taxon>
        <taxon>Muribaculum</taxon>
    </lineage>
</organism>
<dbReference type="SUPFAM" id="SSF50249">
    <property type="entry name" value="Nucleic acid-binding proteins"/>
    <property type="match status" value="1"/>
</dbReference>
<dbReference type="EC" id="6.1.1.20" evidence="15"/>
<dbReference type="PROSITE" id="PS50886">
    <property type="entry name" value="TRBD"/>
    <property type="match status" value="1"/>
</dbReference>
<dbReference type="InterPro" id="IPR005147">
    <property type="entry name" value="tRNA_synthase_B5-dom"/>
</dbReference>
<evidence type="ECO:0000259" key="18">
    <source>
        <dbReference type="PROSITE" id="PS51447"/>
    </source>
</evidence>
<dbReference type="Gene3D" id="3.30.70.380">
    <property type="entry name" value="Ferrodoxin-fold anticodon-binding domain"/>
    <property type="match status" value="1"/>
</dbReference>
<dbReference type="CDD" id="cd02796">
    <property type="entry name" value="tRNA_bind_bactPheRS"/>
    <property type="match status" value="1"/>
</dbReference>
<dbReference type="SUPFAM" id="SSF54991">
    <property type="entry name" value="Anticodon-binding domain of PheRS"/>
    <property type="match status" value="1"/>
</dbReference>
<evidence type="ECO:0000313" key="21">
    <source>
        <dbReference type="Proteomes" id="UP000186351"/>
    </source>
</evidence>
<evidence type="ECO:0000256" key="7">
    <source>
        <dbReference type="ARBA" id="ARBA00022723"/>
    </source>
</evidence>
<dbReference type="PANTHER" id="PTHR10947:SF0">
    <property type="entry name" value="PHENYLALANINE--TRNA LIGASE BETA SUBUNIT"/>
    <property type="match status" value="1"/>
</dbReference>
<evidence type="ECO:0000256" key="15">
    <source>
        <dbReference type="HAMAP-Rule" id="MF_00283"/>
    </source>
</evidence>
<feature type="binding site" evidence="15">
    <location>
        <position position="476"/>
    </location>
    <ligand>
        <name>Mg(2+)</name>
        <dbReference type="ChEBI" id="CHEBI:18420"/>
        <note>shared with alpha subunit</note>
    </ligand>
</feature>
<dbReference type="NCBIfam" id="NF045760">
    <property type="entry name" value="YtpR"/>
    <property type="match status" value="1"/>
</dbReference>
<dbReference type="InterPro" id="IPR004532">
    <property type="entry name" value="Phe-tRNA-ligase_IIc_bsu_bact"/>
</dbReference>
<keyword evidence="10 15" id="KW-0460">Magnesium</keyword>
<feature type="binding site" evidence="15">
    <location>
        <position position="467"/>
    </location>
    <ligand>
        <name>Mg(2+)</name>
        <dbReference type="ChEBI" id="CHEBI:18420"/>
        <note>shared with alpha subunit</note>
    </ligand>
</feature>
<dbReference type="AlphaFoldDB" id="A0A1B1SB00"/>
<evidence type="ECO:0000256" key="14">
    <source>
        <dbReference type="ARBA" id="ARBA00049255"/>
    </source>
</evidence>
<dbReference type="InterPro" id="IPR005146">
    <property type="entry name" value="B3/B4_tRNA-bd"/>
</dbReference>
<comment type="cofactor">
    <cofactor evidence="15">
        <name>Mg(2+)</name>
        <dbReference type="ChEBI" id="CHEBI:18420"/>
    </cofactor>
    <text evidence="15">Binds 2 magnesium ions per tetramer.</text>
</comment>
<evidence type="ECO:0000256" key="5">
    <source>
        <dbReference type="ARBA" id="ARBA00022555"/>
    </source>
</evidence>
<dbReference type="InterPro" id="IPR012340">
    <property type="entry name" value="NA-bd_OB-fold"/>
</dbReference>
<dbReference type="GO" id="GO:0005524">
    <property type="term" value="F:ATP binding"/>
    <property type="evidence" value="ECO:0007669"/>
    <property type="project" value="UniProtKB-UniRule"/>
</dbReference>
<feature type="binding site" evidence="15">
    <location>
        <position position="473"/>
    </location>
    <ligand>
        <name>Mg(2+)</name>
        <dbReference type="ChEBI" id="CHEBI:18420"/>
        <note>shared with alpha subunit</note>
    </ligand>
</feature>
<evidence type="ECO:0000256" key="6">
    <source>
        <dbReference type="ARBA" id="ARBA00022598"/>
    </source>
</evidence>
<dbReference type="GO" id="GO:0006432">
    <property type="term" value="P:phenylalanyl-tRNA aminoacylation"/>
    <property type="evidence" value="ECO:0007669"/>
    <property type="project" value="UniProtKB-UniRule"/>
</dbReference>
<keyword evidence="12 15" id="KW-0648">Protein biosynthesis</keyword>
<dbReference type="GeneID" id="65537144"/>
<dbReference type="InterPro" id="IPR041616">
    <property type="entry name" value="PheRS_beta_core"/>
</dbReference>
<dbReference type="Pfam" id="PF01588">
    <property type="entry name" value="tRNA_bind"/>
    <property type="match status" value="1"/>
</dbReference>
<evidence type="ECO:0000256" key="11">
    <source>
        <dbReference type="ARBA" id="ARBA00022884"/>
    </source>
</evidence>
<keyword evidence="4 15" id="KW-0963">Cytoplasm</keyword>
<evidence type="ECO:0000256" key="12">
    <source>
        <dbReference type="ARBA" id="ARBA00022917"/>
    </source>
</evidence>
<dbReference type="InterPro" id="IPR005121">
    <property type="entry name" value="Fdx_antiC-bd"/>
</dbReference>
<gene>
    <name evidence="15" type="primary">pheT</name>
    <name evidence="20" type="ORF">A4V02_09710</name>
</gene>
<dbReference type="Pfam" id="PF03484">
    <property type="entry name" value="B5"/>
    <property type="match status" value="1"/>
</dbReference>
<comment type="subcellular location">
    <subcellularLocation>
        <location evidence="1 15">Cytoplasm</location>
    </subcellularLocation>
</comment>
<dbReference type="SUPFAM" id="SSF46955">
    <property type="entry name" value="Putative DNA-binding domain"/>
    <property type="match status" value="1"/>
</dbReference>
<dbReference type="PANTHER" id="PTHR10947">
    <property type="entry name" value="PHENYLALANYL-TRNA SYNTHETASE BETA CHAIN AND LEUCINE-RICH REPEAT-CONTAINING PROTEIN 47"/>
    <property type="match status" value="1"/>
</dbReference>
<sequence>MNISYNWLKRYIDLGLAPEKLAEVLTSVGLETGSVEEVESVKGGLRGIVIGKVLTCEEHPNSDHLHITTVDLGDGQATQIVCGAPNVAAGQTVVVATVGTTLYDGDKEFQIKKSKIRGVESFGMICAEDEIGIGTSHDGIIVLADEVAPGTPAAEYYRLQSDYMLEVDLTPNRVDAASHYGVARDIAAWLDCHKGESRVVRPSVDAFSINRPDGALAVEVDDYAACPRYSGLTIRGIKVAESPEWLKTLLNTIGQRPINNIVDITNFILFGMGQPLHCFDLDKVKGGKVVVRHCPTGTPFTTLDGVEHKLDEADLMICNAEEPMCIAGVFGGLDSGVTEATTSIFIESAYFNPTSVRKTARRQGLSTDASFRYERGTDPNATLYCLKLAAILVKELAGGEICGEPVDIYPDEVKPFPVRLDFAYLNGLVGKDIPADRVVAIAESLDMEVASRDDNGVDLLVPTYRVDVQRPCDVVEDILRIYGYNNVEISDSVKSSLSYKNFTDKANNLRELVSEQLTAQGFNEILNNSLTAERYFEGLTEPKCMPVKLLNPLSTDLNVLRMTLLFGGLEVIEHNVNRRDPDLCLYEFGKNYSCNPESESTAENPIAPYTETELLGIWLTGDIRPAGWTAPAEKATFFHLKGVVQQVLARLGVSPREIEMVPAENPLFDAATEIRTRSGKSLGVMGIVAKNMLKRCDVKVEVLYAQLDWLALVRLATRHRVTFTPLPKTQAVKRDLALLLDKSVTMAQVEKTVRDSERKLLRDVALFDVYEGKNLEPGKKSYAITVTLQDNEKTLQDKQIDAVMQKIVTNLTKQFGASLR</sequence>
<dbReference type="InterPro" id="IPR009061">
    <property type="entry name" value="DNA-bd_dom_put_sf"/>
</dbReference>
<dbReference type="GO" id="GO:0000287">
    <property type="term" value="F:magnesium ion binding"/>
    <property type="evidence" value="ECO:0007669"/>
    <property type="project" value="UniProtKB-UniRule"/>
</dbReference>
<dbReference type="FunFam" id="3.30.70.380:FF:000001">
    <property type="entry name" value="Phenylalanine--tRNA ligase beta subunit"/>
    <property type="match status" value="1"/>
</dbReference>
<keyword evidence="11 16" id="KW-0694">RNA-binding</keyword>
<dbReference type="GO" id="GO:0004826">
    <property type="term" value="F:phenylalanine-tRNA ligase activity"/>
    <property type="evidence" value="ECO:0007669"/>
    <property type="project" value="UniProtKB-UniRule"/>
</dbReference>
<feature type="domain" description="TRNA-binding" evidence="17">
    <location>
        <begin position="42"/>
        <end position="154"/>
    </location>
</feature>
<dbReference type="KEGG" id="pary:A4V02_09710"/>
<dbReference type="HAMAP" id="MF_00283">
    <property type="entry name" value="Phe_tRNA_synth_beta1"/>
    <property type="match status" value="1"/>
</dbReference>
<dbReference type="OrthoDB" id="9805455at2"/>
<dbReference type="SMART" id="SM00896">
    <property type="entry name" value="FDX-ACB"/>
    <property type="match status" value="1"/>
</dbReference>
<dbReference type="InterPro" id="IPR033714">
    <property type="entry name" value="tRNA_bind_bactPheRS"/>
</dbReference>
<evidence type="ECO:0000256" key="3">
    <source>
        <dbReference type="ARBA" id="ARBA00011209"/>
    </source>
</evidence>
<dbReference type="Pfam" id="PF17759">
    <property type="entry name" value="tRNA_synthFbeta"/>
    <property type="match status" value="1"/>
</dbReference>
<keyword evidence="7 15" id="KW-0479">Metal-binding</keyword>
<feature type="domain" description="B5" evidence="19">
    <location>
        <begin position="413"/>
        <end position="489"/>
    </location>
</feature>
<accession>A0A1B1SB00</accession>
<dbReference type="Gene3D" id="3.50.40.10">
    <property type="entry name" value="Phenylalanyl-trna Synthetase, Chain B, domain 3"/>
    <property type="match status" value="1"/>
</dbReference>
<evidence type="ECO:0000256" key="10">
    <source>
        <dbReference type="ARBA" id="ARBA00022842"/>
    </source>
</evidence>
<proteinExistence type="inferred from homology"/>
<dbReference type="Gene3D" id="3.30.930.10">
    <property type="entry name" value="Bira Bifunctional Protein, Domain 2"/>
    <property type="match status" value="1"/>
</dbReference>
<evidence type="ECO:0000256" key="16">
    <source>
        <dbReference type="PROSITE-ProRule" id="PRU00209"/>
    </source>
</evidence>
<dbReference type="Gene3D" id="3.30.56.10">
    <property type="match status" value="2"/>
</dbReference>
<keyword evidence="8 15" id="KW-0547">Nucleotide-binding</keyword>
<dbReference type="RefSeq" id="WP_068961263.1">
    <property type="nucleotide sequence ID" value="NZ_CAJTAP010000029.1"/>
</dbReference>
<evidence type="ECO:0000259" key="19">
    <source>
        <dbReference type="PROSITE" id="PS51483"/>
    </source>
</evidence>
<dbReference type="Gene3D" id="2.40.50.140">
    <property type="entry name" value="Nucleic acid-binding proteins"/>
    <property type="match status" value="1"/>
</dbReference>
<evidence type="ECO:0000256" key="4">
    <source>
        <dbReference type="ARBA" id="ARBA00022490"/>
    </source>
</evidence>
<dbReference type="SUPFAM" id="SSF55681">
    <property type="entry name" value="Class II aaRS and biotin synthetases"/>
    <property type="match status" value="1"/>
</dbReference>
<comment type="subunit">
    <text evidence="3 15">Tetramer of two alpha and two beta subunits.</text>
</comment>
<accession>A0A1Z2XHM5</accession>
<protein>
    <recommendedName>
        <fullName evidence="15">Phenylalanine--tRNA ligase beta subunit</fullName>
        <ecNumber evidence="15">6.1.1.20</ecNumber>
    </recommendedName>
    <alternativeName>
        <fullName evidence="15">Phenylalanyl-tRNA synthetase beta subunit</fullName>
        <shortName evidence="15">PheRS</shortName>
    </alternativeName>
</protein>
<dbReference type="FunFam" id="2.40.50.140:FF:000045">
    <property type="entry name" value="Phenylalanine--tRNA ligase beta subunit"/>
    <property type="match status" value="1"/>
</dbReference>
<dbReference type="NCBIfam" id="TIGR00472">
    <property type="entry name" value="pheT_bact"/>
    <property type="match status" value="1"/>
</dbReference>
<evidence type="ECO:0000256" key="2">
    <source>
        <dbReference type="ARBA" id="ARBA00008653"/>
    </source>
</evidence>
<evidence type="ECO:0000313" key="20">
    <source>
        <dbReference type="EMBL" id="ANU63967.1"/>
    </source>
</evidence>
<feature type="domain" description="FDX-ACB" evidence="18">
    <location>
        <begin position="727"/>
        <end position="820"/>
    </location>
</feature>
<dbReference type="CDD" id="cd00769">
    <property type="entry name" value="PheRS_beta_core"/>
    <property type="match status" value="1"/>
</dbReference>
<comment type="similarity">
    <text evidence="2 15">Belongs to the phenylalanyl-tRNA synthetase beta subunit family. Type 1 subfamily.</text>
</comment>
<dbReference type="InterPro" id="IPR036690">
    <property type="entry name" value="Fdx_antiC-bd_sf"/>
</dbReference>
<comment type="catalytic activity">
    <reaction evidence="14 15">
        <text>tRNA(Phe) + L-phenylalanine + ATP = L-phenylalanyl-tRNA(Phe) + AMP + diphosphate + H(+)</text>
        <dbReference type="Rhea" id="RHEA:19413"/>
        <dbReference type="Rhea" id="RHEA-COMP:9668"/>
        <dbReference type="Rhea" id="RHEA-COMP:9699"/>
        <dbReference type="ChEBI" id="CHEBI:15378"/>
        <dbReference type="ChEBI" id="CHEBI:30616"/>
        <dbReference type="ChEBI" id="CHEBI:33019"/>
        <dbReference type="ChEBI" id="CHEBI:58095"/>
        <dbReference type="ChEBI" id="CHEBI:78442"/>
        <dbReference type="ChEBI" id="CHEBI:78531"/>
        <dbReference type="ChEBI" id="CHEBI:456215"/>
        <dbReference type="EC" id="6.1.1.20"/>
    </reaction>
</comment>
<name>A0A1B1SB00_9BACT</name>
<feature type="binding site" evidence="15">
    <location>
        <position position="477"/>
    </location>
    <ligand>
        <name>Mg(2+)</name>
        <dbReference type="ChEBI" id="CHEBI:18420"/>
        <note>shared with alpha subunit</note>
    </ligand>
</feature>
<evidence type="ECO:0000256" key="8">
    <source>
        <dbReference type="ARBA" id="ARBA00022741"/>
    </source>
</evidence>
<dbReference type="Pfam" id="PF03483">
    <property type="entry name" value="B3_4"/>
    <property type="match status" value="1"/>
</dbReference>
<keyword evidence="5 16" id="KW-0820">tRNA-binding</keyword>
<dbReference type="SUPFAM" id="SSF56037">
    <property type="entry name" value="PheT/TilS domain"/>
    <property type="match status" value="1"/>
</dbReference>
<dbReference type="GO" id="GO:0009328">
    <property type="term" value="C:phenylalanine-tRNA ligase complex"/>
    <property type="evidence" value="ECO:0007669"/>
    <property type="project" value="TreeGrafter"/>
</dbReference>